<organism evidence="2 3">
    <name type="scientific">Araneus ventricosus</name>
    <name type="common">Orbweaver spider</name>
    <name type="synonym">Epeira ventricosa</name>
    <dbReference type="NCBI Taxonomy" id="182803"/>
    <lineage>
        <taxon>Eukaryota</taxon>
        <taxon>Metazoa</taxon>
        <taxon>Ecdysozoa</taxon>
        <taxon>Arthropoda</taxon>
        <taxon>Chelicerata</taxon>
        <taxon>Arachnida</taxon>
        <taxon>Araneae</taxon>
        <taxon>Araneomorphae</taxon>
        <taxon>Entelegynae</taxon>
        <taxon>Araneoidea</taxon>
        <taxon>Araneidae</taxon>
        <taxon>Araneus</taxon>
    </lineage>
</organism>
<evidence type="ECO:0000313" key="1">
    <source>
        <dbReference type="EMBL" id="GBN63053.1"/>
    </source>
</evidence>
<dbReference type="EMBL" id="BGPR01020699">
    <property type="protein sequence ID" value="GBN85270.1"/>
    <property type="molecule type" value="Genomic_DNA"/>
</dbReference>
<dbReference type="AlphaFoldDB" id="A0A4Y2SDA9"/>
<feature type="non-terminal residue" evidence="2">
    <location>
        <position position="1"/>
    </location>
</feature>
<proteinExistence type="predicted"/>
<comment type="caution">
    <text evidence="2">The sequence shown here is derived from an EMBL/GenBank/DDBJ whole genome shotgun (WGS) entry which is preliminary data.</text>
</comment>
<evidence type="ECO:0000313" key="2">
    <source>
        <dbReference type="EMBL" id="GBN85270.1"/>
    </source>
</evidence>
<evidence type="ECO:0000313" key="3">
    <source>
        <dbReference type="Proteomes" id="UP000499080"/>
    </source>
</evidence>
<gene>
    <name evidence="2" type="ORF">AVEN_210641_1</name>
    <name evidence="1" type="ORF">AVEN_29925_1</name>
</gene>
<dbReference type="Proteomes" id="UP000499080">
    <property type="component" value="Unassembled WGS sequence"/>
</dbReference>
<protein>
    <submittedName>
        <fullName evidence="2">Uncharacterized protein</fullName>
    </submittedName>
</protein>
<keyword evidence="3" id="KW-1185">Reference proteome</keyword>
<accession>A0A4Y2SDA9</accession>
<reference evidence="2 3" key="1">
    <citation type="journal article" date="2019" name="Sci. Rep.">
        <title>Orb-weaving spider Araneus ventricosus genome elucidates the spidroin gene catalogue.</title>
        <authorList>
            <person name="Kono N."/>
            <person name="Nakamura H."/>
            <person name="Ohtoshi R."/>
            <person name="Moran D.A.P."/>
            <person name="Shinohara A."/>
            <person name="Yoshida Y."/>
            <person name="Fujiwara M."/>
            <person name="Mori M."/>
            <person name="Tomita M."/>
            <person name="Arakawa K."/>
        </authorList>
    </citation>
    <scope>NUCLEOTIDE SEQUENCE [LARGE SCALE GENOMIC DNA]</scope>
</reference>
<name>A0A4Y2SDA9_ARAVE</name>
<dbReference type="EMBL" id="BGPR01013965">
    <property type="protein sequence ID" value="GBN63053.1"/>
    <property type="molecule type" value="Genomic_DNA"/>
</dbReference>
<sequence>NNRKWSVKNNRKWSVENNRMWRVENRIIMWITASSPK</sequence>